<organism evidence="2 3">
    <name type="scientific">Cryobacterium algoritolerans</name>
    <dbReference type="NCBI Taxonomy" id="1259184"/>
    <lineage>
        <taxon>Bacteria</taxon>
        <taxon>Bacillati</taxon>
        <taxon>Actinomycetota</taxon>
        <taxon>Actinomycetes</taxon>
        <taxon>Micrococcales</taxon>
        <taxon>Microbacteriaceae</taxon>
        <taxon>Cryobacterium</taxon>
    </lineage>
</organism>
<evidence type="ECO:0000256" key="1">
    <source>
        <dbReference type="SAM" id="Phobius"/>
    </source>
</evidence>
<name>A0A4V3IFD5_9MICO</name>
<evidence type="ECO:0000313" key="2">
    <source>
        <dbReference type="EMBL" id="TFC19548.1"/>
    </source>
</evidence>
<reference evidence="2 3" key="1">
    <citation type="submission" date="2019-03" db="EMBL/GenBank/DDBJ databases">
        <title>Genomics of glacier-inhabiting Cryobacterium strains.</title>
        <authorList>
            <person name="Liu Q."/>
            <person name="Xin Y.-H."/>
        </authorList>
    </citation>
    <scope>NUCLEOTIDE SEQUENCE [LARGE SCALE GENOMIC DNA]</scope>
    <source>
        <strain evidence="2 3">MDT1-3</strain>
    </source>
</reference>
<keyword evidence="1" id="KW-0472">Membrane</keyword>
<dbReference type="EMBL" id="SOFP01000011">
    <property type="protein sequence ID" value="TFC19548.1"/>
    <property type="molecule type" value="Genomic_DNA"/>
</dbReference>
<dbReference type="OrthoDB" id="5125140at2"/>
<feature type="transmembrane region" description="Helical" evidence="1">
    <location>
        <begin position="116"/>
        <end position="133"/>
    </location>
</feature>
<comment type="caution">
    <text evidence="2">The sequence shown here is derived from an EMBL/GenBank/DDBJ whole genome shotgun (WGS) entry which is preliminary data.</text>
</comment>
<keyword evidence="3" id="KW-1185">Reference proteome</keyword>
<sequence length="155" mass="16499">MNERPDRHSDGKSAPGAPFRPRALFLLATLLWAEAALLWVAAVWLVLELITATPTSLASALAILVLVLIAAAWVTAIAINSLRRRTWIRGAALTWQLVQIAVAVGSFQGLYARADLGWALLLPSLAVLALLFIPRVIAATTSAPSGGDALADQRE</sequence>
<keyword evidence="1" id="KW-1133">Transmembrane helix</keyword>
<proteinExistence type="predicted"/>
<feature type="transmembrane region" description="Helical" evidence="1">
    <location>
        <begin position="59"/>
        <end position="79"/>
    </location>
</feature>
<keyword evidence="1" id="KW-0812">Transmembrane</keyword>
<evidence type="ECO:0000313" key="3">
    <source>
        <dbReference type="Proteomes" id="UP000298412"/>
    </source>
</evidence>
<accession>A0A4V3IFD5</accession>
<protein>
    <submittedName>
        <fullName evidence="2">Uncharacterized protein</fullName>
    </submittedName>
</protein>
<dbReference type="Proteomes" id="UP000298412">
    <property type="component" value="Unassembled WGS sequence"/>
</dbReference>
<dbReference type="RefSeq" id="WP_134565071.1">
    <property type="nucleotide sequence ID" value="NZ_SOFP01000011.1"/>
</dbReference>
<feature type="transmembrane region" description="Helical" evidence="1">
    <location>
        <begin position="23"/>
        <end position="47"/>
    </location>
</feature>
<dbReference type="AlphaFoldDB" id="A0A4V3IFD5"/>
<gene>
    <name evidence="2" type="ORF">E3O19_02650</name>
</gene>